<keyword evidence="2" id="KW-1185">Reference proteome</keyword>
<dbReference type="RefSeq" id="WP_008892425.1">
    <property type="nucleotide sequence ID" value="NZ_AOIS01000003.1"/>
</dbReference>
<protein>
    <submittedName>
        <fullName evidence="1">Uncharacterized protein</fullName>
    </submittedName>
</protein>
<dbReference type="OrthoDB" id="2731at2157"/>
<reference evidence="1 2" key="1">
    <citation type="journal article" date="2014" name="PLoS Genet.">
        <title>Phylogenetically driven sequencing of extremely halophilic archaea reveals strategies for static and dynamic osmo-response.</title>
        <authorList>
            <person name="Becker E.A."/>
            <person name="Seitzer P.M."/>
            <person name="Tritt A."/>
            <person name="Larsen D."/>
            <person name="Krusor M."/>
            <person name="Yao A.I."/>
            <person name="Wu D."/>
            <person name="Madern D."/>
            <person name="Eisen J.A."/>
            <person name="Darling A.E."/>
            <person name="Facciotti M.T."/>
        </authorList>
    </citation>
    <scope>NUCLEOTIDE SEQUENCE [LARGE SCALE GENOMIC DNA]</scope>
    <source>
        <strain evidence="1 2">JCM 13891</strain>
    </source>
</reference>
<evidence type="ECO:0000313" key="1">
    <source>
        <dbReference type="EMBL" id="ELZ24618.1"/>
    </source>
</evidence>
<proteinExistence type="predicted"/>
<name>M0CPS4_9EURY</name>
<dbReference type="AlphaFoldDB" id="M0CPS4"/>
<sequence length="103" mass="11554">MPATIDDTDGLESLVAELLVRDSDRHVVVLRDETNDIAVYEAPPTPVERDGDVLVDDEGERWVLTHDALECESDGRRLSRVSGRHGLFFAFRSQYETVEIGPN</sequence>
<gene>
    <name evidence="1" type="ORF">C477_00370</name>
</gene>
<dbReference type="PATRIC" id="fig|1227488.3.peg.77"/>
<dbReference type="EMBL" id="AOIS01000003">
    <property type="protein sequence ID" value="ELZ24618.1"/>
    <property type="molecule type" value="Genomic_DNA"/>
</dbReference>
<dbReference type="Proteomes" id="UP000011657">
    <property type="component" value="Unassembled WGS sequence"/>
</dbReference>
<comment type="caution">
    <text evidence="1">The sequence shown here is derived from an EMBL/GenBank/DDBJ whole genome shotgun (WGS) entry which is preliminary data.</text>
</comment>
<organism evidence="1 2">
    <name type="scientific">Haloterrigena salina JCM 13891</name>
    <dbReference type="NCBI Taxonomy" id="1227488"/>
    <lineage>
        <taxon>Archaea</taxon>
        <taxon>Methanobacteriati</taxon>
        <taxon>Methanobacteriota</taxon>
        <taxon>Stenosarchaea group</taxon>
        <taxon>Halobacteria</taxon>
        <taxon>Halobacteriales</taxon>
        <taxon>Natrialbaceae</taxon>
        <taxon>Haloterrigena</taxon>
    </lineage>
</organism>
<accession>M0CPS4</accession>
<evidence type="ECO:0000313" key="2">
    <source>
        <dbReference type="Proteomes" id="UP000011657"/>
    </source>
</evidence>